<keyword evidence="2" id="KW-0812">Transmembrane</keyword>
<keyword evidence="2" id="KW-0472">Membrane</keyword>
<dbReference type="PANTHER" id="PTHR38043">
    <property type="entry name" value="PROTEIN HEMX"/>
    <property type="match status" value="1"/>
</dbReference>
<proteinExistence type="predicted"/>
<feature type="compositionally biased region" description="Basic and acidic residues" evidence="1">
    <location>
        <begin position="1"/>
        <end position="13"/>
    </location>
</feature>
<evidence type="ECO:0000256" key="1">
    <source>
        <dbReference type="SAM" id="MobiDB-lite"/>
    </source>
</evidence>
<keyword evidence="3" id="KW-0808">Transferase</keyword>
<keyword evidence="2" id="KW-1133">Transmembrane helix</keyword>
<evidence type="ECO:0000313" key="4">
    <source>
        <dbReference type="Proteomes" id="UP001163726"/>
    </source>
</evidence>
<organism evidence="3 4">
    <name type="scientific">Catenovulum adriaticum</name>
    <dbReference type="NCBI Taxonomy" id="2984846"/>
    <lineage>
        <taxon>Bacteria</taxon>
        <taxon>Pseudomonadati</taxon>
        <taxon>Pseudomonadota</taxon>
        <taxon>Gammaproteobacteria</taxon>
        <taxon>Alteromonadales</taxon>
        <taxon>Alteromonadaceae</taxon>
        <taxon>Catenovulum</taxon>
    </lineage>
</organism>
<feature type="region of interest" description="Disordered" evidence="1">
    <location>
        <begin position="1"/>
        <end position="62"/>
    </location>
</feature>
<accession>A0ABY7AME2</accession>
<evidence type="ECO:0000256" key="2">
    <source>
        <dbReference type="SAM" id="Phobius"/>
    </source>
</evidence>
<dbReference type="EMBL" id="CP109965">
    <property type="protein sequence ID" value="WAJ70388.1"/>
    <property type="molecule type" value="Genomic_DNA"/>
</dbReference>
<dbReference type="Pfam" id="PF04375">
    <property type="entry name" value="HemX"/>
    <property type="match status" value="1"/>
</dbReference>
<dbReference type="EC" id="2.1.1.107" evidence="3"/>
<gene>
    <name evidence="3" type="ORF">OLW01_00795</name>
</gene>
<dbReference type="GO" id="GO:0032259">
    <property type="term" value="P:methylation"/>
    <property type="evidence" value="ECO:0007669"/>
    <property type="project" value="UniProtKB-KW"/>
</dbReference>
<dbReference type="PANTHER" id="PTHR38043:SF1">
    <property type="entry name" value="PROTEIN HEMX"/>
    <property type="match status" value="1"/>
</dbReference>
<sequence length="404" mass="45891">MTEQQDDPKKTVELDTETSANTTEAAPKSTPVEKAPAAETKPETTTEATARKTTNKEPNTKKSGSNWVAWVALLIALAVAGFVAWAYWLYWQDTQQQKQPDDNQQQQTQLINSIKSSQQEFNNQLNQKLSTYRSQIEQNLKTQKQDVQKSIEQFSVSQISSHNQAILIDAKYLLTLASRKLHIEQDKAGTIAVLKLAQAKLAEQNSNSQWFNLKNQISDDVARVQTLDEAELDNIFFSLTELIRQVMHLPLNQANLPEEVENPVEDRAPTEDISMSNLKIIWHDFLELFMPKQRSGEVEPLLTPKQAQNIRQNLISKLNQAQWAALHQKQSIYQLALQQSGNWIQQFYQQENADVQKVIDQLAKLQNKQLTQDFSTLELKSLGVVENLINTSAQSSQLNNKVTP</sequence>
<dbReference type="GO" id="GO:0004851">
    <property type="term" value="F:uroporphyrin-III C-methyltransferase activity"/>
    <property type="evidence" value="ECO:0007669"/>
    <property type="project" value="UniProtKB-EC"/>
</dbReference>
<keyword evidence="4" id="KW-1185">Reference proteome</keyword>
<dbReference type="InterPro" id="IPR007470">
    <property type="entry name" value="HemX"/>
</dbReference>
<dbReference type="RefSeq" id="WP_268074690.1">
    <property type="nucleotide sequence ID" value="NZ_CP109965.1"/>
</dbReference>
<protein>
    <submittedName>
        <fullName evidence="3">Uroporphyrinogen-III C-methyltransferase</fullName>
        <ecNumber evidence="3">2.1.1.107</ecNumber>
    </submittedName>
</protein>
<feature type="compositionally biased region" description="Low complexity" evidence="1">
    <location>
        <begin position="33"/>
        <end position="52"/>
    </location>
</feature>
<dbReference type="Proteomes" id="UP001163726">
    <property type="component" value="Chromosome"/>
</dbReference>
<reference evidence="3" key="1">
    <citation type="submission" date="2022-10" db="EMBL/GenBank/DDBJ databases">
        <title>Catenovulum adriacola sp. nov. isolated in the Harbour of Susak.</title>
        <authorList>
            <person name="Schoch T."/>
            <person name="Reich S.J."/>
            <person name="Stoeferle S."/>
            <person name="Flaiz M."/>
            <person name="Kazda M."/>
            <person name="Riedel C.U."/>
            <person name="Duerre P."/>
        </authorList>
    </citation>
    <scope>NUCLEOTIDE SEQUENCE</scope>
    <source>
        <strain evidence="3">TS8</strain>
    </source>
</reference>
<evidence type="ECO:0000313" key="3">
    <source>
        <dbReference type="EMBL" id="WAJ70388.1"/>
    </source>
</evidence>
<keyword evidence="3" id="KW-0489">Methyltransferase</keyword>
<name>A0ABY7AME2_9ALTE</name>
<feature type="transmembrane region" description="Helical" evidence="2">
    <location>
        <begin position="67"/>
        <end position="91"/>
    </location>
</feature>